<name>A0AAX0H9T2_CAMFE</name>
<evidence type="ECO:0000313" key="1">
    <source>
        <dbReference type="EMBL" id="OCR90212.1"/>
    </source>
</evidence>
<organism evidence="1 2">
    <name type="scientific">Campylobacter fetus subsp. testudinum</name>
    <dbReference type="NCBI Taxonomy" id="1507806"/>
    <lineage>
        <taxon>Bacteria</taxon>
        <taxon>Pseudomonadati</taxon>
        <taxon>Campylobacterota</taxon>
        <taxon>Epsilonproteobacteria</taxon>
        <taxon>Campylobacterales</taxon>
        <taxon>Campylobacteraceae</taxon>
        <taxon>Campylobacter</taxon>
    </lineage>
</organism>
<reference evidence="1 2" key="1">
    <citation type="journal article" date="2016" name="Genome Biol. Evol.">
        <title>Comparative Genomics of Campylobacter fetus from Reptiles and Mammals Reveals Divergent Evolution in Host-Associated Lineages.</title>
        <authorList>
            <person name="Gilbert M.J."/>
            <person name="Miller W.G."/>
            <person name="Yee E."/>
            <person name="Zomer A.L."/>
            <person name="van der Graaf-van Bloois L."/>
            <person name="Fitzgerald C."/>
            <person name="Forbes K.J."/>
            <person name="Meric G."/>
            <person name="Sheppard S.K."/>
            <person name="Wagenaar J.A."/>
            <person name="Duim B."/>
        </authorList>
    </citation>
    <scope>NUCLEOTIDE SEQUENCE [LARGE SCALE GENOMIC DNA]</scope>
    <source>
        <strain evidence="1 2">12S02225-3</strain>
    </source>
</reference>
<dbReference type="Proteomes" id="UP000093100">
    <property type="component" value="Unassembled WGS sequence"/>
</dbReference>
<protein>
    <recommendedName>
        <fullName evidence="3">DUF1090 family protein</fullName>
    </recommendedName>
</protein>
<sequence length="121" mass="14128">MNYIYIILACFIAGFMYYVQATINQLDHDNTELRTSLSHATQANESYRVTLEQIQNDYAKGLEVLSDKRQEKQKEVRYVTQIKEKIIHDNNSTCIDAINAIYARLHEQRDSNKQAIRNAKD</sequence>
<proteinExistence type="predicted"/>
<evidence type="ECO:0000313" key="2">
    <source>
        <dbReference type="Proteomes" id="UP000093100"/>
    </source>
</evidence>
<dbReference type="EMBL" id="LFLK01000008">
    <property type="protein sequence ID" value="OCR90212.1"/>
    <property type="molecule type" value="Genomic_DNA"/>
</dbReference>
<accession>A0AAX0H9T2</accession>
<comment type="caution">
    <text evidence="1">The sequence shown here is derived from an EMBL/GenBank/DDBJ whole genome shotgun (WGS) entry which is preliminary data.</text>
</comment>
<gene>
    <name evidence="1" type="ORF">CFT12S02225_07530</name>
</gene>
<dbReference type="AlphaFoldDB" id="A0AAX0H9T2"/>
<evidence type="ECO:0008006" key="3">
    <source>
        <dbReference type="Google" id="ProtNLM"/>
    </source>
</evidence>